<organism evidence="11 12">
    <name type="scientific">Leptospira harrisiae</name>
    <dbReference type="NCBI Taxonomy" id="2023189"/>
    <lineage>
        <taxon>Bacteria</taxon>
        <taxon>Pseudomonadati</taxon>
        <taxon>Spirochaetota</taxon>
        <taxon>Spirochaetia</taxon>
        <taxon>Leptospirales</taxon>
        <taxon>Leptospiraceae</taxon>
        <taxon>Leptospira</taxon>
    </lineage>
</organism>
<protein>
    <recommendedName>
        <fullName evidence="13">Acyltransferase</fullName>
    </recommendedName>
</protein>
<comment type="subcellular location">
    <subcellularLocation>
        <location evidence="1">Cell membrane</location>
        <topology evidence="1">Multi-pass membrane protein</topology>
    </subcellularLocation>
</comment>
<dbReference type="InterPro" id="IPR024194">
    <property type="entry name" value="Ac/AlaTfrase_AlgI/DltB"/>
</dbReference>
<evidence type="ECO:0000256" key="2">
    <source>
        <dbReference type="ARBA" id="ARBA00010323"/>
    </source>
</evidence>
<evidence type="ECO:0008006" key="13">
    <source>
        <dbReference type="Google" id="ProtNLM"/>
    </source>
</evidence>
<evidence type="ECO:0000256" key="7">
    <source>
        <dbReference type="ARBA" id="ARBA00023136"/>
    </source>
</evidence>
<feature type="transmembrane region" description="Helical" evidence="10">
    <location>
        <begin position="103"/>
        <end position="121"/>
    </location>
</feature>
<comment type="caution">
    <text evidence="11">The sequence shown here is derived from an EMBL/GenBank/DDBJ whole genome shotgun (WGS) entry which is preliminary data.</text>
</comment>
<evidence type="ECO:0000256" key="8">
    <source>
        <dbReference type="ARBA" id="ARBA00023315"/>
    </source>
</evidence>
<dbReference type="PIRSF" id="PIRSF500217">
    <property type="entry name" value="AlgI"/>
    <property type="match status" value="1"/>
</dbReference>
<evidence type="ECO:0000313" key="11">
    <source>
        <dbReference type="EMBL" id="PJZ83299.1"/>
    </source>
</evidence>
<feature type="transmembrane region" description="Helical" evidence="10">
    <location>
        <begin position="468"/>
        <end position="487"/>
    </location>
</feature>
<feature type="transmembrane region" description="Helical" evidence="10">
    <location>
        <begin position="29"/>
        <end position="53"/>
    </location>
</feature>
<keyword evidence="6 10" id="KW-1133">Transmembrane helix</keyword>
<keyword evidence="7 9" id="KW-0472">Membrane</keyword>
<dbReference type="GO" id="GO:0042121">
    <property type="term" value="P:alginic acid biosynthetic process"/>
    <property type="evidence" value="ECO:0007669"/>
    <property type="project" value="InterPro"/>
</dbReference>
<keyword evidence="3 9" id="KW-1003">Cell membrane</keyword>
<dbReference type="Proteomes" id="UP000232145">
    <property type="component" value="Unassembled WGS sequence"/>
</dbReference>
<feature type="transmembrane region" description="Helical" evidence="10">
    <location>
        <begin position="145"/>
        <end position="163"/>
    </location>
</feature>
<reference evidence="11 12" key="1">
    <citation type="submission" date="2017-07" db="EMBL/GenBank/DDBJ databases">
        <title>Leptospira spp. isolated from tropical soils.</title>
        <authorList>
            <person name="Thibeaux R."/>
            <person name="Iraola G."/>
            <person name="Ferres I."/>
            <person name="Bierque E."/>
            <person name="Girault D."/>
            <person name="Soupe-Gilbert M.-E."/>
            <person name="Picardeau M."/>
            <person name="Goarant C."/>
        </authorList>
    </citation>
    <scope>NUCLEOTIDE SEQUENCE [LARGE SCALE GENOMIC DNA]</scope>
    <source>
        <strain evidence="11 12">FH2-B-A1</strain>
    </source>
</reference>
<gene>
    <name evidence="11" type="ORF">CH364_16615</name>
</gene>
<name>A0A2N0AG78_9LEPT</name>
<evidence type="ECO:0000256" key="5">
    <source>
        <dbReference type="ARBA" id="ARBA00022692"/>
    </source>
</evidence>
<keyword evidence="12" id="KW-1185">Reference proteome</keyword>
<evidence type="ECO:0000313" key="12">
    <source>
        <dbReference type="Proteomes" id="UP000232145"/>
    </source>
</evidence>
<keyword evidence="5 10" id="KW-0812">Transmembrane</keyword>
<evidence type="ECO:0000256" key="1">
    <source>
        <dbReference type="ARBA" id="ARBA00004651"/>
    </source>
</evidence>
<feature type="transmembrane region" description="Helical" evidence="10">
    <location>
        <begin position="73"/>
        <end position="91"/>
    </location>
</feature>
<evidence type="ECO:0000256" key="9">
    <source>
        <dbReference type="PIRNR" id="PIRNR016636"/>
    </source>
</evidence>
<dbReference type="InterPro" id="IPR004299">
    <property type="entry name" value="MBOAT_fam"/>
</dbReference>
<feature type="transmembrane region" description="Helical" evidence="10">
    <location>
        <begin position="6"/>
        <end position="22"/>
    </location>
</feature>
<dbReference type="AlphaFoldDB" id="A0A2N0AG78"/>
<feature type="transmembrane region" description="Helical" evidence="10">
    <location>
        <begin position="175"/>
        <end position="195"/>
    </location>
</feature>
<dbReference type="OrthoDB" id="340310at2"/>
<dbReference type="PANTHER" id="PTHR13285:SF23">
    <property type="entry name" value="TEICHOIC ACID D-ALANYLTRANSFERASE"/>
    <property type="match status" value="1"/>
</dbReference>
<keyword evidence="4 9" id="KW-0808">Transferase</keyword>
<feature type="transmembrane region" description="Helical" evidence="10">
    <location>
        <begin position="391"/>
        <end position="410"/>
    </location>
</feature>
<dbReference type="GO" id="GO:0016746">
    <property type="term" value="F:acyltransferase activity"/>
    <property type="evidence" value="ECO:0007669"/>
    <property type="project" value="UniProtKB-KW"/>
</dbReference>
<keyword evidence="8 9" id="KW-0012">Acyltransferase</keyword>
<dbReference type="PANTHER" id="PTHR13285">
    <property type="entry name" value="ACYLTRANSFERASE"/>
    <property type="match status" value="1"/>
</dbReference>
<evidence type="ECO:0000256" key="6">
    <source>
        <dbReference type="ARBA" id="ARBA00022989"/>
    </source>
</evidence>
<feature type="transmembrane region" description="Helical" evidence="10">
    <location>
        <begin position="439"/>
        <end position="456"/>
    </location>
</feature>
<dbReference type="PIRSF" id="PIRSF016636">
    <property type="entry name" value="AlgI_DltB"/>
    <property type="match status" value="1"/>
</dbReference>
<dbReference type="InterPro" id="IPR051085">
    <property type="entry name" value="MB_O-acyltransferase"/>
</dbReference>
<comment type="similarity">
    <text evidence="2 9">Belongs to the membrane-bound acyltransferase family.</text>
</comment>
<evidence type="ECO:0000256" key="10">
    <source>
        <dbReference type="SAM" id="Phobius"/>
    </source>
</evidence>
<evidence type="ECO:0000256" key="4">
    <source>
        <dbReference type="ARBA" id="ARBA00022679"/>
    </source>
</evidence>
<evidence type="ECO:0000256" key="3">
    <source>
        <dbReference type="ARBA" id="ARBA00022475"/>
    </source>
</evidence>
<dbReference type="GO" id="GO:0005886">
    <property type="term" value="C:plasma membrane"/>
    <property type="evidence" value="ECO:0007669"/>
    <property type="project" value="UniProtKB-SubCell"/>
</dbReference>
<dbReference type="Pfam" id="PF03062">
    <property type="entry name" value="MBOAT"/>
    <property type="match status" value="1"/>
</dbReference>
<proteinExistence type="inferred from homology"/>
<accession>A0A2N0AG78</accession>
<dbReference type="InterPro" id="IPR028362">
    <property type="entry name" value="AlgI"/>
</dbReference>
<feature type="transmembrane region" description="Helical" evidence="10">
    <location>
        <begin position="338"/>
        <end position="356"/>
    </location>
</feature>
<dbReference type="RefSeq" id="WP_100744909.1">
    <property type="nucleotide sequence ID" value="NZ_NPDW01000003.1"/>
</dbReference>
<dbReference type="EMBL" id="NPDX01000006">
    <property type="protein sequence ID" value="PJZ83299.1"/>
    <property type="molecule type" value="Genomic_DNA"/>
</dbReference>
<sequence>MLFNSFEFLVFFFVTIIVGNILKNRWQKLFFLLTSYYFYMAWQPSSISCTGMATEGFKFYTDRLYCDFKINPYVFILIFSTIIDYFAARLIEEKQDGDSARGWLLVLSLVVNLGTLGFFKYTDFLLGVINDIHLLGAYQFPKQNIILPVGISFYTFQSMSYTIDVYNRKIEARKSFLDFALYVAFFPQLVAGPIVRAETFFRDLDFRLGVYKENIDTAFALILIGFTRKIVFADNLARVVDSTFANYQNLNSIEIWTGALAFGWQIYFDFAGYTDIAIGVARLFGFQFNPNFNFPMSCRNIADHWSRWHISFSTWIRDYIYIPLGGSRVSIIMYIRNIMITWLFAGLWHGAAYHYLGWGIWQGTMLLSHKFYGDTKVAKFLNGKGGRVYDLFARVFTMFCLAFGFIMFRAETMEKAIPMMKALVFLNDSVAPLTRWTNYRFGILLVICFTASYVFSKRQIPTLLTGSWLKYTTFVIVNVLLLLLFGVTESQNFLYFQF</sequence>